<evidence type="ECO:0000313" key="3">
    <source>
        <dbReference type="EMBL" id="CAG9859714.1"/>
    </source>
</evidence>
<dbReference type="OrthoDB" id="445556at2759"/>
<dbReference type="Proteomes" id="UP001153712">
    <property type="component" value="Chromosome 3"/>
</dbReference>
<dbReference type="PRINTS" id="PR00625">
    <property type="entry name" value="JDOMAIN"/>
</dbReference>
<dbReference type="SMART" id="SM00271">
    <property type="entry name" value="DnaJ"/>
    <property type="match status" value="1"/>
</dbReference>
<evidence type="ECO:0000259" key="2">
    <source>
        <dbReference type="PROSITE" id="PS50076"/>
    </source>
</evidence>
<proteinExistence type="predicted"/>
<dbReference type="Pfam" id="PF00226">
    <property type="entry name" value="DnaJ"/>
    <property type="match status" value="1"/>
</dbReference>
<dbReference type="PANTHER" id="PTHR44825:SF1">
    <property type="entry name" value="DNAJ HOMOLOG SUBFAMILY C MEMBER 4"/>
    <property type="match status" value="1"/>
</dbReference>
<feature type="transmembrane region" description="Helical" evidence="1">
    <location>
        <begin position="145"/>
        <end position="164"/>
    </location>
</feature>
<keyword evidence="1" id="KW-0812">Transmembrane</keyword>
<name>A0A9N9XPT7_PHYSR</name>
<dbReference type="CDD" id="cd06257">
    <property type="entry name" value="DnaJ"/>
    <property type="match status" value="1"/>
</dbReference>
<sequence length="216" mass="25409">MYIPFNTFRCKPFGILISKFSTQRRTHYDILNLPKHCTTKQIKDSFIKLSKENHPDVNKSKNAHKAFLDIKEAYNVLSNPETRRGYDLTLTSEKSTRSSHMRRVYRNVNPDSSFYEHRNKSEDKHFEKQPYYGIKGQKRVSNLKIVVVCMWTAIVAVCLQFYLISNSFTLQRELIQRRSEETEKTLSSIRKNAMENGNEVQLEILKAKFSETSRDD</sequence>
<evidence type="ECO:0000313" key="4">
    <source>
        <dbReference type="Proteomes" id="UP001153712"/>
    </source>
</evidence>
<reference evidence="3" key="1">
    <citation type="submission" date="2022-01" db="EMBL/GenBank/DDBJ databases">
        <authorList>
            <person name="King R."/>
        </authorList>
    </citation>
    <scope>NUCLEOTIDE SEQUENCE</scope>
</reference>
<dbReference type="SUPFAM" id="SSF46565">
    <property type="entry name" value="Chaperone J-domain"/>
    <property type="match status" value="1"/>
</dbReference>
<dbReference type="InterPro" id="IPR036869">
    <property type="entry name" value="J_dom_sf"/>
</dbReference>
<dbReference type="PROSITE" id="PS50076">
    <property type="entry name" value="DNAJ_2"/>
    <property type="match status" value="1"/>
</dbReference>
<keyword evidence="1" id="KW-1133">Transmembrane helix</keyword>
<evidence type="ECO:0000256" key="1">
    <source>
        <dbReference type="SAM" id="Phobius"/>
    </source>
</evidence>
<dbReference type="InterPro" id="IPR001623">
    <property type="entry name" value="DnaJ_domain"/>
</dbReference>
<dbReference type="AlphaFoldDB" id="A0A9N9XPT7"/>
<accession>A0A9N9XPT7</accession>
<keyword evidence="1" id="KW-0472">Membrane</keyword>
<dbReference type="PANTHER" id="PTHR44825">
    <property type="match status" value="1"/>
</dbReference>
<dbReference type="Gene3D" id="1.10.287.110">
    <property type="entry name" value="DnaJ domain"/>
    <property type="match status" value="1"/>
</dbReference>
<dbReference type="EMBL" id="OU900096">
    <property type="protein sequence ID" value="CAG9859714.1"/>
    <property type="molecule type" value="Genomic_DNA"/>
</dbReference>
<dbReference type="InterPro" id="IPR052763">
    <property type="entry name" value="DnaJ_C4"/>
</dbReference>
<organism evidence="3 4">
    <name type="scientific">Phyllotreta striolata</name>
    <name type="common">Striped flea beetle</name>
    <name type="synonym">Crioceris striolata</name>
    <dbReference type="NCBI Taxonomy" id="444603"/>
    <lineage>
        <taxon>Eukaryota</taxon>
        <taxon>Metazoa</taxon>
        <taxon>Ecdysozoa</taxon>
        <taxon>Arthropoda</taxon>
        <taxon>Hexapoda</taxon>
        <taxon>Insecta</taxon>
        <taxon>Pterygota</taxon>
        <taxon>Neoptera</taxon>
        <taxon>Endopterygota</taxon>
        <taxon>Coleoptera</taxon>
        <taxon>Polyphaga</taxon>
        <taxon>Cucujiformia</taxon>
        <taxon>Chrysomeloidea</taxon>
        <taxon>Chrysomelidae</taxon>
        <taxon>Galerucinae</taxon>
        <taxon>Alticini</taxon>
        <taxon>Phyllotreta</taxon>
    </lineage>
</organism>
<gene>
    <name evidence="3" type="ORF">PHYEVI_LOCUS6082</name>
</gene>
<feature type="domain" description="J" evidence="2">
    <location>
        <begin position="26"/>
        <end position="90"/>
    </location>
</feature>
<keyword evidence="4" id="KW-1185">Reference proteome</keyword>
<protein>
    <recommendedName>
        <fullName evidence="2">J domain-containing protein</fullName>
    </recommendedName>
</protein>